<dbReference type="FunFam" id="2.70.150.10:FF:000001">
    <property type="entry name" value="Calcium-transporting ATPase"/>
    <property type="match status" value="1"/>
</dbReference>
<evidence type="ECO:0000256" key="7">
    <source>
        <dbReference type="ARBA" id="ARBA00022741"/>
    </source>
</evidence>
<evidence type="ECO:0000313" key="17">
    <source>
        <dbReference type="EMBL" id="ESO09994.1"/>
    </source>
</evidence>
<evidence type="ECO:0000256" key="8">
    <source>
        <dbReference type="ARBA" id="ARBA00022837"/>
    </source>
</evidence>
<keyword evidence="5 15" id="KW-0812">Transmembrane</keyword>
<dbReference type="RefSeq" id="XP_009011808.1">
    <property type="nucleotide sequence ID" value="XM_009013560.1"/>
</dbReference>
<keyword evidence="14 15" id="KW-0472">Membrane</keyword>
<dbReference type="InterPro" id="IPR008250">
    <property type="entry name" value="ATPase_P-typ_transduc_dom_A_sf"/>
</dbReference>
<dbReference type="FunFam" id="1.20.1110.10:FF:000002">
    <property type="entry name" value="Calcium-transporting ATPase"/>
    <property type="match status" value="1"/>
</dbReference>
<dbReference type="Gene3D" id="2.70.150.10">
    <property type="entry name" value="Calcium-transporting ATPase, cytoplasmic transduction domain A"/>
    <property type="match status" value="1"/>
</dbReference>
<keyword evidence="7" id="KW-0547">Nucleotide-binding</keyword>
<dbReference type="SUPFAM" id="SSF81665">
    <property type="entry name" value="Calcium ATPase, transmembrane domain M"/>
    <property type="match status" value="1"/>
</dbReference>
<evidence type="ECO:0000256" key="10">
    <source>
        <dbReference type="ARBA" id="ARBA00022842"/>
    </source>
</evidence>
<evidence type="ECO:0000259" key="16">
    <source>
        <dbReference type="SMART" id="SM00831"/>
    </source>
</evidence>
<protein>
    <recommendedName>
        <fullName evidence="2">P-type Ca(2+) transporter</fullName>
        <ecNumber evidence="2">7.2.2.10</ecNumber>
    </recommendedName>
</protein>
<keyword evidence="19" id="KW-1185">Reference proteome</keyword>
<dbReference type="PANTHER" id="PTHR24093">
    <property type="entry name" value="CATION TRANSPORTING ATPASE"/>
    <property type="match status" value="1"/>
</dbReference>
<dbReference type="EMBL" id="AMQM01002852">
    <property type="status" value="NOT_ANNOTATED_CDS"/>
    <property type="molecule type" value="Genomic_DNA"/>
</dbReference>
<dbReference type="eggNOG" id="KOG0204">
    <property type="taxonomic scope" value="Eukaryota"/>
</dbReference>
<evidence type="ECO:0000256" key="2">
    <source>
        <dbReference type="ARBA" id="ARBA00012790"/>
    </source>
</evidence>
<dbReference type="PANTHER" id="PTHR24093:SF369">
    <property type="entry name" value="CALCIUM-TRANSPORTING ATPASE"/>
    <property type="match status" value="1"/>
</dbReference>
<keyword evidence="3" id="KW-0813">Transport</keyword>
<keyword evidence="13" id="KW-0406">Ion transport</keyword>
<gene>
    <name evidence="18" type="primary">20214792</name>
    <name evidence="17" type="ORF">HELRODRAFT_72729</name>
</gene>
<dbReference type="AlphaFoldDB" id="T1G144"/>
<dbReference type="Pfam" id="PF00690">
    <property type="entry name" value="Cation_ATPase_N"/>
    <property type="match status" value="1"/>
</dbReference>
<evidence type="ECO:0000256" key="12">
    <source>
        <dbReference type="ARBA" id="ARBA00022989"/>
    </source>
</evidence>
<dbReference type="GO" id="GO:0012505">
    <property type="term" value="C:endomembrane system"/>
    <property type="evidence" value="ECO:0007669"/>
    <property type="project" value="UniProtKB-SubCell"/>
</dbReference>
<dbReference type="EnsemblMetazoa" id="HelroT72729">
    <property type="protein sequence ID" value="HelroP72729"/>
    <property type="gene ID" value="HelroG72729"/>
</dbReference>
<dbReference type="Gene3D" id="1.20.1110.10">
    <property type="entry name" value="Calcium-transporting ATPase, transmembrane domain"/>
    <property type="match status" value="1"/>
</dbReference>
<keyword evidence="11" id="KW-1278">Translocase</keyword>
<dbReference type="OMA" id="YQPPDKD"/>
<dbReference type="NCBIfam" id="TIGR01494">
    <property type="entry name" value="ATPase_P-type"/>
    <property type="match status" value="1"/>
</dbReference>
<keyword evidence="4" id="KW-0109">Calcium transport</keyword>
<dbReference type="GO" id="GO:0046872">
    <property type="term" value="F:metal ion binding"/>
    <property type="evidence" value="ECO:0007669"/>
    <property type="project" value="UniProtKB-KW"/>
</dbReference>
<organism evidence="18 19">
    <name type="scientific">Helobdella robusta</name>
    <name type="common">Californian leech</name>
    <dbReference type="NCBI Taxonomy" id="6412"/>
    <lineage>
        <taxon>Eukaryota</taxon>
        <taxon>Metazoa</taxon>
        <taxon>Spiralia</taxon>
        <taxon>Lophotrochozoa</taxon>
        <taxon>Annelida</taxon>
        <taxon>Clitellata</taxon>
        <taxon>Hirudinea</taxon>
        <taxon>Rhynchobdellida</taxon>
        <taxon>Glossiphoniidae</taxon>
        <taxon>Helobdella</taxon>
    </lineage>
</organism>
<dbReference type="GO" id="GO:0005524">
    <property type="term" value="F:ATP binding"/>
    <property type="evidence" value="ECO:0007669"/>
    <property type="project" value="UniProtKB-KW"/>
</dbReference>
<evidence type="ECO:0000313" key="18">
    <source>
        <dbReference type="EnsemblMetazoa" id="HelroP72729"/>
    </source>
</evidence>
<feature type="transmembrane region" description="Helical" evidence="15">
    <location>
        <begin position="138"/>
        <end position="159"/>
    </location>
</feature>
<dbReference type="InterPro" id="IPR004014">
    <property type="entry name" value="ATPase_P-typ_cation-transptr_N"/>
</dbReference>
<dbReference type="GO" id="GO:0005388">
    <property type="term" value="F:P-type calcium transporter activity"/>
    <property type="evidence" value="ECO:0007669"/>
    <property type="project" value="UniProtKB-EC"/>
</dbReference>
<evidence type="ECO:0000256" key="13">
    <source>
        <dbReference type="ARBA" id="ARBA00023065"/>
    </source>
</evidence>
<keyword evidence="10" id="KW-0460">Magnesium</keyword>
<dbReference type="GO" id="GO:0016020">
    <property type="term" value="C:membrane"/>
    <property type="evidence" value="ECO:0007669"/>
    <property type="project" value="InterPro"/>
</dbReference>
<dbReference type="CTD" id="20214792"/>
<dbReference type="SMART" id="SM00831">
    <property type="entry name" value="Cation_ATPase_N"/>
    <property type="match status" value="1"/>
</dbReference>
<dbReference type="GeneID" id="20214792"/>
<dbReference type="SUPFAM" id="SSF81653">
    <property type="entry name" value="Calcium ATPase, transduction domain A"/>
    <property type="match status" value="1"/>
</dbReference>
<proteinExistence type="predicted"/>
<evidence type="ECO:0000256" key="6">
    <source>
        <dbReference type="ARBA" id="ARBA00022723"/>
    </source>
</evidence>
<name>T1G144_HELRO</name>
<dbReference type="InterPro" id="IPR001757">
    <property type="entry name" value="P_typ_ATPase"/>
</dbReference>
<evidence type="ECO:0000313" key="19">
    <source>
        <dbReference type="Proteomes" id="UP000015101"/>
    </source>
</evidence>
<dbReference type="OrthoDB" id="116380at2759"/>
<keyword evidence="6" id="KW-0479">Metal-binding</keyword>
<feature type="domain" description="Cation-transporting P-type ATPase N-terminal" evidence="16">
    <location>
        <begin position="42"/>
        <end position="117"/>
    </location>
</feature>
<dbReference type="KEGG" id="hro:HELRODRAFT_72729"/>
<evidence type="ECO:0000256" key="5">
    <source>
        <dbReference type="ARBA" id="ARBA00022692"/>
    </source>
</evidence>
<dbReference type="GO" id="GO:0016887">
    <property type="term" value="F:ATP hydrolysis activity"/>
    <property type="evidence" value="ECO:0007669"/>
    <property type="project" value="InterPro"/>
</dbReference>
<keyword evidence="8" id="KW-0106">Calcium</keyword>
<accession>T1G144</accession>
<reference evidence="19" key="1">
    <citation type="submission" date="2012-12" db="EMBL/GenBank/DDBJ databases">
        <authorList>
            <person name="Hellsten U."/>
            <person name="Grimwood J."/>
            <person name="Chapman J.A."/>
            <person name="Shapiro H."/>
            <person name="Aerts A."/>
            <person name="Otillar R.P."/>
            <person name="Terry A.Y."/>
            <person name="Boore J.L."/>
            <person name="Simakov O."/>
            <person name="Marletaz F."/>
            <person name="Cho S.-J."/>
            <person name="Edsinger-Gonzales E."/>
            <person name="Havlak P."/>
            <person name="Kuo D.-H."/>
            <person name="Larsson T."/>
            <person name="Lv J."/>
            <person name="Arendt D."/>
            <person name="Savage R."/>
            <person name="Osoegawa K."/>
            <person name="de Jong P."/>
            <person name="Lindberg D.R."/>
            <person name="Seaver E.C."/>
            <person name="Weisblat D.A."/>
            <person name="Putnam N.H."/>
            <person name="Grigoriev I.V."/>
            <person name="Rokhsar D.S."/>
        </authorList>
    </citation>
    <scope>NUCLEOTIDE SEQUENCE</scope>
</reference>
<keyword evidence="9" id="KW-0067">ATP-binding</keyword>
<evidence type="ECO:0000256" key="14">
    <source>
        <dbReference type="ARBA" id="ARBA00023136"/>
    </source>
</evidence>
<dbReference type="EMBL" id="KB095905">
    <property type="protein sequence ID" value="ESO09994.1"/>
    <property type="molecule type" value="Genomic_DNA"/>
</dbReference>
<dbReference type="InParanoid" id="T1G144"/>
<dbReference type="InterPro" id="IPR023298">
    <property type="entry name" value="ATPase_P-typ_TM_dom_sf"/>
</dbReference>
<evidence type="ECO:0000256" key="4">
    <source>
        <dbReference type="ARBA" id="ARBA00022568"/>
    </source>
</evidence>
<keyword evidence="12 15" id="KW-1133">Transmembrane helix</keyword>
<sequence>MLKRYSRPDIERKVTSHYDITLKELKELMRLRGKDAVGHMQQRYGGVVELCRKLYTSTTDGLSSNPAELEERKLVFGSNVIDPEPAKSFLCLMWEALQDITLIILIVAAFISLVLSFYQPPIDDEDSFGHHDQSESKAGWIEGAAILIAVFVVVIVTSFNDWRKEKQFRGLQSRIQVEHKFATIRDGELLQIPVAELVVGDICQVKYGDLLPADGIVIQCNDLKVDESSLTGESDHVKKGHDFDPMLLSGTHVMEGSAKMVVTAVGINSQSGIIFSLMNNNNSTTANNNTTNANNSNYSKNINRNEFYYEEEDDDVDADRVESMFF</sequence>
<comment type="subcellular location">
    <subcellularLocation>
        <location evidence="1">Endomembrane system</location>
        <topology evidence="1">Multi-pass membrane protein</topology>
    </subcellularLocation>
</comment>
<evidence type="ECO:0000256" key="15">
    <source>
        <dbReference type="SAM" id="Phobius"/>
    </source>
</evidence>
<dbReference type="InterPro" id="IPR059000">
    <property type="entry name" value="ATPase_P-type_domA"/>
</dbReference>
<feature type="transmembrane region" description="Helical" evidence="15">
    <location>
        <begin position="100"/>
        <end position="118"/>
    </location>
</feature>
<dbReference type="Pfam" id="PF00122">
    <property type="entry name" value="E1-E2_ATPase"/>
    <property type="match status" value="1"/>
</dbReference>
<dbReference type="HOGENOM" id="CLU_002360_7_1_1"/>
<evidence type="ECO:0000256" key="1">
    <source>
        <dbReference type="ARBA" id="ARBA00004127"/>
    </source>
</evidence>
<evidence type="ECO:0000256" key="3">
    <source>
        <dbReference type="ARBA" id="ARBA00022448"/>
    </source>
</evidence>
<dbReference type="EC" id="7.2.2.10" evidence="2"/>
<evidence type="ECO:0000256" key="11">
    <source>
        <dbReference type="ARBA" id="ARBA00022967"/>
    </source>
</evidence>
<reference evidence="18" key="3">
    <citation type="submission" date="2015-06" db="UniProtKB">
        <authorList>
            <consortium name="EnsemblMetazoa"/>
        </authorList>
    </citation>
    <scope>IDENTIFICATION</scope>
</reference>
<dbReference type="STRING" id="6412.T1G144"/>
<evidence type="ECO:0000256" key="9">
    <source>
        <dbReference type="ARBA" id="ARBA00022840"/>
    </source>
</evidence>
<dbReference type="Proteomes" id="UP000015101">
    <property type="component" value="Unassembled WGS sequence"/>
</dbReference>
<reference evidence="17 19" key="2">
    <citation type="journal article" date="2013" name="Nature">
        <title>Insights into bilaterian evolution from three spiralian genomes.</title>
        <authorList>
            <person name="Simakov O."/>
            <person name="Marletaz F."/>
            <person name="Cho S.J."/>
            <person name="Edsinger-Gonzales E."/>
            <person name="Havlak P."/>
            <person name="Hellsten U."/>
            <person name="Kuo D.H."/>
            <person name="Larsson T."/>
            <person name="Lv J."/>
            <person name="Arendt D."/>
            <person name="Savage R."/>
            <person name="Osoegawa K."/>
            <person name="de Jong P."/>
            <person name="Grimwood J."/>
            <person name="Chapman J.A."/>
            <person name="Shapiro H."/>
            <person name="Aerts A."/>
            <person name="Otillar R.P."/>
            <person name="Terry A.Y."/>
            <person name="Boore J.L."/>
            <person name="Grigoriev I.V."/>
            <person name="Lindberg D.R."/>
            <person name="Seaver E.C."/>
            <person name="Weisblat D.A."/>
            <person name="Putnam N.H."/>
            <person name="Rokhsar D.S."/>
        </authorList>
    </citation>
    <scope>NUCLEOTIDE SEQUENCE</scope>
</reference>